<dbReference type="SUPFAM" id="SSF55455">
    <property type="entry name" value="SRF-like"/>
    <property type="match status" value="1"/>
</dbReference>
<evidence type="ECO:0000256" key="2">
    <source>
        <dbReference type="ARBA" id="ARBA00023015"/>
    </source>
</evidence>
<keyword evidence="3" id="KW-0238">DNA-binding</keyword>
<evidence type="ECO:0000256" key="1">
    <source>
        <dbReference type="ARBA" id="ARBA00004123"/>
    </source>
</evidence>
<dbReference type="AlphaFoldDB" id="A0A833RHE4"/>
<accession>A0A833RHE4</accession>
<gene>
    <name evidence="8" type="ORF">FCM35_KLT15674</name>
</gene>
<dbReference type="GO" id="GO:0005634">
    <property type="term" value="C:nucleus"/>
    <property type="evidence" value="ECO:0007669"/>
    <property type="project" value="UniProtKB-SubCell"/>
</dbReference>
<keyword evidence="4" id="KW-0804">Transcription</keyword>
<evidence type="ECO:0000256" key="4">
    <source>
        <dbReference type="ARBA" id="ARBA00023163"/>
    </source>
</evidence>
<dbReference type="InterPro" id="IPR002100">
    <property type="entry name" value="TF_MADSbox"/>
</dbReference>
<organism evidence="8 9">
    <name type="scientific">Carex littledalei</name>
    <dbReference type="NCBI Taxonomy" id="544730"/>
    <lineage>
        <taxon>Eukaryota</taxon>
        <taxon>Viridiplantae</taxon>
        <taxon>Streptophyta</taxon>
        <taxon>Embryophyta</taxon>
        <taxon>Tracheophyta</taxon>
        <taxon>Spermatophyta</taxon>
        <taxon>Magnoliopsida</taxon>
        <taxon>Liliopsida</taxon>
        <taxon>Poales</taxon>
        <taxon>Cyperaceae</taxon>
        <taxon>Cyperoideae</taxon>
        <taxon>Cariceae</taxon>
        <taxon>Carex</taxon>
        <taxon>Carex subgen. Euthyceras</taxon>
    </lineage>
</organism>
<dbReference type="PRINTS" id="PR00404">
    <property type="entry name" value="MADSDOMAIN"/>
</dbReference>
<protein>
    <submittedName>
        <fullName evidence="8">MADS-box transcription factor 58</fullName>
    </submittedName>
</protein>
<dbReference type="PROSITE" id="PS50066">
    <property type="entry name" value="MADS_BOX_2"/>
    <property type="match status" value="1"/>
</dbReference>
<evidence type="ECO:0000256" key="3">
    <source>
        <dbReference type="ARBA" id="ARBA00023125"/>
    </source>
</evidence>
<keyword evidence="2" id="KW-0805">Transcription regulation</keyword>
<evidence type="ECO:0000313" key="8">
    <source>
        <dbReference type="EMBL" id="KAF3339903.1"/>
    </source>
</evidence>
<comment type="subcellular location">
    <subcellularLocation>
        <location evidence="1">Nucleus</location>
    </subcellularLocation>
</comment>
<evidence type="ECO:0000259" key="7">
    <source>
        <dbReference type="PROSITE" id="PS50066"/>
    </source>
</evidence>
<proteinExistence type="predicted"/>
<dbReference type="GO" id="GO:0046983">
    <property type="term" value="F:protein dimerization activity"/>
    <property type="evidence" value="ECO:0007669"/>
    <property type="project" value="InterPro"/>
</dbReference>
<reference evidence="8" key="1">
    <citation type="submission" date="2020-01" db="EMBL/GenBank/DDBJ databases">
        <title>Genome sequence of Kobresia littledalei, the first chromosome-level genome in the family Cyperaceae.</title>
        <authorList>
            <person name="Qu G."/>
        </authorList>
    </citation>
    <scope>NUCLEOTIDE SEQUENCE</scope>
    <source>
        <strain evidence="8">C.B.Clarke</strain>
        <tissue evidence="8">Leaf</tissue>
    </source>
</reference>
<evidence type="ECO:0000256" key="5">
    <source>
        <dbReference type="ARBA" id="ARBA00023242"/>
    </source>
</evidence>
<evidence type="ECO:0000256" key="6">
    <source>
        <dbReference type="SAM" id="MobiDB-lite"/>
    </source>
</evidence>
<name>A0A833RHE4_9POAL</name>
<dbReference type="OrthoDB" id="1898716at2759"/>
<evidence type="ECO:0000313" key="9">
    <source>
        <dbReference type="Proteomes" id="UP000623129"/>
    </source>
</evidence>
<feature type="domain" description="MADS-box" evidence="7">
    <location>
        <begin position="1"/>
        <end position="61"/>
    </location>
</feature>
<dbReference type="EMBL" id="SWLB01000003">
    <property type="protein sequence ID" value="KAF3339903.1"/>
    <property type="molecule type" value="Genomic_DNA"/>
</dbReference>
<dbReference type="InterPro" id="IPR036879">
    <property type="entry name" value="TF_MADSbox_sf"/>
</dbReference>
<feature type="region of interest" description="Disordered" evidence="6">
    <location>
        <begin position="210"/>
        <end position="238"/>
    </location>
</feature>
<sequence length="238" mass="27214">MSRVKVPIVKIQNTTARQVVFSKRRSGLVKKAYEVSVLCDIDCVIIILSPSGKLTCFSNRRIEDVLIKFLRSSTSIPNKEDLMILLENLKTQDMARESPNQHSSPTSDYPRSCWDTEDIREEVIRLRKQLNSLKEITRFVGDIRKPNHSPHELKELDNKLLNFLDQVTKRKNYLLSRSATSTASLPITAQDREEASFPLQQKLEALQLTNKGKQPMKPPYGGSTGVIKKEKLESIEYE</sequence>
<dbReference type="Gene3D" id="3.40.1810.10">
    <property type="entry name" value="Transcription factor, MADS-box"/>
    <property type="match status" value="1"/>
</dbReference>
<comment type="caution">
    <text evidence="8">The sequence shown here is derived from an EMBL/GenBank/DDBJ whole genome shotgun (WGS) entry which is preliminary data.</text>
</comment>
<dbReference type="Proteomes" id="UP000623129">
    <property type="component" value="Unassembled WGS sequence"/>
</dbReference>
<feature type="compositionally biased region" description="Basic and acidic residues" evidence="6">
    <location>
        <begin position="227"/>
        <end position="238"/>
    </location>
</feature>
<dbReference type="SMART" id="SM00432">
    <property type="entry name" value="MADS"/>
    <property type="match status" value="1"/>
</dbReference>
<dbReference type="Pfam" id="PF00319">
    <property type="entry name" value="SRF-TF"/>
    <property type="match status" value="1"/>
</dbReference>
<dbReference type="GO" id="GO:0003677">
    <property type="term" value="F:DNA binding"/>
    <property type="evidence" value="ECO:0007669"/>
    <property type="project" value="UniProtKB-KW"/>
</dbReference>
<keyword evidence="9" id="KW-1185">Reference proteome</keyword>
<keyword evidence="5" id="KW-0539">Nucleus</keyword>
<dbReference type="PANTHER" id="PTHR48019">
    <property type="entry name" value="SERUM RESPONSE FACTOR HOMOLOG"/>
    <property type="match status" value="1"/>
</dbReference>
<dbReference type="InterPro" id="IPR050142">
    <property type="entry name" value="MADS-box/MEF2_TF"/>
</dbReference>